<gene>
    <name evidence="2" type="ORF">BOTBODRAFT_299924</name>
</gene>
<sequence>MSSIRLQIPHPLEPNCLITGDLEKRAPNELTKGRKLALILHGVFGHRDYLFQKRMAHRLPIDTFRFDFRGNRDTPGTWRIGNFSSDVEDLRAVVAYLTSDLFGYEVDLIVAHSRASIVALRWMCTSEEGRRLRGFVNAAGRYRMERVHDRDNLYAPQFASHGYYTWKATVAGKATSHHIYPEHVDEFASWDTSYLKTQVPPAVHVLTLHGLADKVVPPFDAILIAKAVSGRVPGTHSLKLSENADHNFVGHYDEVVETVLDWWKELEAGSLKDGIWEVGTPRNKL</sequence>
<dbReference type="Gene3D" id="3.40.50.1820">
    <property type="entry name" value="alpha/beta hydrolase"/>
    <property type="match status" value="1"/>
</dbReference>
<evidence type="ECO:0000313" key="3">
    <source>
        <dbReference type="Proteomes" id="UP000027195"/>
    </source>
</evidence>
<dbReference type="Proteomes" id="UP000027195">
    <property type="component" value="Unassembled WGS sequence"/>
</dbReference>
<dbReference type="Pfam" id="PF12697">
    <property type="entry name" value="Abhydrolase_6"/>
    <property type="match status" value="1"/>
</dbReference>
<dbReference type="InterPro" id="IPR000073">
    <property type="entry name" value="AB_hydrolase_1"/>
</dbReference>
<dbReference type="HOGENOM" id="CLU_048353_0_1_1"/>
<accession>A0A067MSZ2</accession>
<proteinExistence type="predicted"/>
<dbReference type="InterPro" id="IPR029058">
    <property type="entry name" value="AB_hydrolase_fold"/>
</dbReference>
<organism evidence="2 3">
    <name type="scientific">Botryobasidium botryosum (strain FD-172 SS1)</name>
    <dbReference type="NCBI Taxonomy" id="930990"/>
    <lineage>
        <taxon>Eukaryota</taxon>
        <taxon>Fungi</taxon>
        <taxon>Dikarya</taxon>
        <taxon>Basidiomycota</taxon>
        <taxon>Agaricomycotina</taxon>
        <taxon>Agaricomycetes</taxon>
        <taxon>Cantharellales</taxon>
        <taxon>Botryobasidiaceae</taxon>
        <taxon>Botryobasidium</taxon>
    </lineage>
</organism>
<dbReference type="OrthoDB" id="9988524at2759"/>
<evidence type="ECO:0000313" key="2">
    <source>
        <dbReference type="EMBL" id="KDQ14982.1"/>
    </source>
</evidence>
<dbReference type="AlphaFoldDB" id="A0A067MSZ2"/>
<dbReference type="EMBL" id="KL198034">
    <property type="protein sequence ID" value="KDQ14982.1"/>
    <property type="molecule type" value="Genomic_DNA"/>
</dbReference>
<protein>
    <recommendedName>
        <fullName evidence="1">AB hydrolase-1 domain-containing protein</fullName>
    </recommendedName>
</protein>
<dbReference type="STRING" id="930990.A0A067MSZ2"/>
<feature type="domain" description="AB hydrolase-1" evidence="1">
    <location>
        <begin position="38"/>
        <end position="257"/>
    </location>
</feature>
<dbReference type="InParanoid" id="A0A067MSZ2"/>
<name>A0A067MSZ2_BOTB1</name>
<reference evidence="3" key="1">
    <citation type="journal article" date="2014" name="Proc. Natl. Acad. Sci. U.S.A.">
        <title>Extensive sampling of basidiomycete genomes demonstrates inadequacy of the white-rot/brown-rot paradigm for wood decay fungi.</title>
        <authorList>
            <person name="Riley R."/>
            <person name="Salamov A.A."/>
            <person name="Brown D.W."/>
            <person name="Nagy L.G."/>
            <person name="Floudas D."/>
            <person name="Held B.W."/>
            <person name="Levasseur A."/>
            <person name="Lombard V."/>
            <person name="Morin E."/>
            <person name="Otillar R."/>
            <person name="Lindquist E.A."/>
            <person name="Sun H."/>
            <person name="LaButti K.M."/>
            <person name="Schmutz J."/>
            <person name="Jabbour D."/>
            <person name="Luo H."/>
            <person name="Baker S.E."/>
            <person name="Pisabarro A.G."/>
            <person name="Walton J.D."/>
            <person name="Blanchette R.A."/>
            <person name="Henrissat B."/>
            <person name="Martin F."/>
            <person name="Cullen D."/>
            <person name="Hibbett D.S."/>
            <person name="Grigoriev I.V."/>
        </authorList>
    </citation>
    <scope>NUCLEOTIDE SEQUENCE [LARGE SCALE GENOMIC DNA]</scope>
    <source>
        <strain evidence="3">FD-172 SS1</strain>
    </source>
</reference>
<dbReference type="SUPFAM" id="SSF53474">
    <property type="entry name" value="alpha/beta-Hydrolases"/>
    <property type="match status" value="1"/>
</dbReference>
<keyword evidence="3" id="KW-1185">Reference proteome</keyword>
<evidence type="ECO:0000259" key="1">
    <source>
        <dbReference type="Pfam" id="PF12697"/>
    </source>
</evidence>